<keyword evidence="2" id="KW-1185">Reference proteome</keyword>
<gene>
    <name evidence="1" type="ORF">NDU88_003180</name>
</gene>
<sequence>MIKQEESGERLPNISDRINLAEADPELQNSHVGGFKPSDYESRADITISAPKQAAEKCQPACAARFEDGAVSRATFT</sequence>
<protein>
    <submittedName>
        <fullName evidence="1">Uncharacterized protein</fullName>
    </submittedName>
</protein>
<dbReference type="AlphaFoldDB" id="A0AAV7UEI1"/>
<comment type="caution">
    <text evidence="1">The sequence shown here is derived from an EMBL/GenBank/DDBJ whole genome shotgun (WGS) entry which is preliminary data.</text>
</comment>
<reference evidence="1" key="1">
    <citation type="journal article" date="2022" name="bioRxiv">
        <title>Sequencing and chromosome-scale assembly of the giantPleurodeles waltlgenome.</title>
        <authorList>
            <person name="Brown T."/>
            <person name="Elewa A."/>
            <person name="Iarovenko S."/>
            <person name="Subramanian E."/>
            <person name="Araus A.J."/>
            <person name="Petzold A."/>
            <person name="Susuki M."/>
            <person name="Suzuki K.-i.T."/>
            <person name="Hayashi T."/>
            <person name="Toyoda A."/>
            <person name="Oliveira C."/>
            <person name="Osipova E."/>
            <person name="Leigh N.D."/>
            <person name="Simon A."/>
            <person name="Yun M.H."/>
        </authorList>
    </citation>
    <scope>NUCLEOTIDE SEQUENCE</scope>
    <source>
        <strain evidence="1">20211129_DDA</strain>
        <tissue evidence="1">Liver</tissue>
    </source>
</reference>
<evidence type="ECO:0000313" key="1">
    <source>
        <dbReference type="EMBL" id="KAJ1186399.1"/>
    </source>
</evidence>
<dbReference type="EMBL" id="JANPWB010000005">
    <property type="protein sequence ID" value="KAJ1186399.1"/>
    <property type="molecule type" value="Genomic_DNA"/>
</dbReference>
<organism evidence="1 2">
    <name type="scientific">Pleurodeles waltl</name>
    <name type="common">Iberian ribbed newt</name>
    <dbReference type="NCBI Taxonomy" id="8319"/>
    <lineage>
        <taxon>Eukaryota</taxon>
        <taxon>Metazoa</taxon>
        <taxon>Chordata</taxon>
        <taxon>Craniata</taxon>
        <taxon>Vertebrata</taxon>
        <taxon>Euteleostomi</taxon>
        <taxon>Amphibia</taxon>
        <taxon>Batrachia</taxon>
        <taxon>Caudata</taxon>
        <taxon>Salamandroidea</taxon>
        <taxon>Salamandridae</taxon>
        <taxon>Pleurodelinae</taxon>
        <taxon>Pleurodeles</taxon>
    </lineage>
</organism>
<proteinExistence type="predicted"/>
<dbReference type="Proteomes" id="UP001066276">
    <property type="component" value="Chromosome 3_1"/>
</dbReference>
<accession>A0AAV7UEI1</accession>
<name>A0AAV7UEI1_PLEWA</name>
<evidence type="ECO:0000313" key="2">
    <source>
        <dbReference type="Proteomes" id="UP001066276"/>
    </source>
</evidence>